<evidence type="ECO:0000256" key="1">
    <source>
        <dbReference type="SAM" id="SignalP"/>
    </source>
</evidence>
<dbReference type="Proteomes" id="UP000324897">
    <property type="component" value="Chromosome 2"/>
</dbReference>
<gene>
    <name evidence="2" type="ORF">EJB05_26787</name>
</gene>
<dbReference type="EMBL" id="RWGY01000013">
    <property type="protein sequence ID" value="TVU24355.1"/>
    <property type="molecule type" value="Genomic_DNA"/>
</dbReference>
<name>A0A5J9ULP5_9POAL</name>
<reference evidence="2 3" key="1">
    <citation type="journal article" date="2019" name="Sci. Rep.">
        <title>A high-quality genome of Eragrostis curvula grass provides insights into Poaceae evolution and supports new strategies to enhance forage quality.</title>
        <authorList>
            <person name="Carballo J."/>
            <person name="Santos B.A.C.M."/>
            <person name="Zappacosta D."/>
            <person name="Garbus I."/>
            <person name="Selva J.P."/>
            <person name="Gallo C.A."/>
            <person name="Diaz A."/>
            <person name="Albertini E."/>
            <person name="Caccamo M."/>
            <person name="Echenique V."/>
        </authorList>
    </citation>
    <scope>NUCLEOTIDE SEQUENCE [LARGE SCALE GENOMIC DNA]</scope>
    <source>
        <strain evidence="3">cv. Victoria</strain>
        <tissue evidence="2">Leaf</tissue>
    </source>
</reference>
<sequence length="207" mass="23062">MAATAFSANFLCWVCSFQLLAGDSPSRFREQGVIKGEHWALSHPKFLEFVLPVLVSFCGVCSSPAIVMSTGDKLAGDVPAAAIGTLGTKQDEYGALAGDQLHHDDKVFHERVEEGAIVPFTAVHQYQDDNEEEVLMEDITDGFDEEDGASEEDVEDDVLEFNLDELESQARNVGFFNVNGLFSEMRKAWLPRQRIHRKVLHDNLFVL</sequence>
<evidence type="ECO:0000313" key="3">
    <source>
        <dbReference type="Proteomes" id="UP000324897"/>
    </source>
</evidence>
<feature type="signal peptide" evidence="1">
    <location>
        <begin position="1"/>
        <end position="22"/>
    </location>
</feature>
<keyword evidence="3" id="KW-1185">Reference proteome</keyword>
<comment type="caution">
    <text evidence="2">The sequence shown here is derived from an EMBL/GenBank/DDBJ whole genome shotgun (WGS) entry which is preliminary data.</text>
</comment>
<keyword evidence="1" id="KW-0732">Signal</keyword>
<dbReference type="Gramene" id="TVU24355">
    <property type="protein sequence ID" value="TVU24355"/>
    <property type="gene ID" value="EJB05_26787"/>
</dbReference>
<organism evidence="2 3">
    <name type="scientific">Eragrostis curvula</name>
    <name type="common">weeping love grass</name>
    <dbReference type="NCBI Taxonomy" id="38414"/>
    <lineage>
        <taxon>Eukaryota</taxon>
        <taxon>Viridiplantae</taxon>
        <taxon>Streptophyta</taxon>
        <taxon>Embryophyta</taxon>
        <taxon>Tracheophyta</taxon>
        <taxon>Spermatophyta</taxon>
        <taxon>Magnoliopsida</taxon>
        <taxon>Liliopsida</taxon>
        <taxon>Poales</taxon>
        <taxon>Poaceae</taxon>
        <taxon>PACMAD clade</taxon>
        <taxon>Chloridoideae</taxon>
        <taxon>Eragrostideae</taxon>
        <taxon>Eragrostidinae</taxon>
        <taxon>Eragrostis</taxon>
    </lineage>
</organism>
<dbReference type="AlphaFoldDB" id="A0A5J9ULP5"/>
<protein>
    <submittedName>
        <fullName evidence="2">Uncharacterized protein</fullName>
    </submittedName>
</protein>
<proteinExistence type="predicted"/>
<feature type="chain" id="PRO_5023908090" evidence="1">
    <location>
        <begin position="23"/>
        <end position="207"/>
    </location>
</feature>
<accession>A0A5J9ULP5</accession>
<feature type="non-terminal residue" evidence="2">
    <location>
        <position position="1"/>
    </location>
</feature>
<evidence type="ECO:0000313" key="2">
    <source>
        <dbReference type="EMBL" id="TVU24355.1"/>
    </source>
</evidence>